<dbReference type="InterPro" id="IPR001387">
    <property type="entry name" value="Cro/C1-type_HTH"/>
</dbReference>
<dbReference type="RefSeq" id="WP_104688249.1">
    <property type="nucleotide sequence ID" value="NZ_PNFV01000002.1"/>
</dbReference>
<keyword evidence="1" id="KW-0678">Repressor</keyword>
<keyword evidence="3" id="KW-0238">DNA-binding</keyword>
<dbReference type="PANTHER" id="PTHR30146">
    <property type="entry name" value="LACI-RELATED TRANSCRIPTIONAL REPRESSOR"/>
    <property type="match status" value="1"/>
</dbReference>
<protein>
    <submittedName>
        <fullName evidence="7">LacI family transcriptional regulator</fullName>
    </submittedName>
</protein>
<evidence type="ECO:0000313" key="8">
    <source>
        <dbReference type="Proteomes" id="UP000239920"/>
    </source>
</evidence>
<evidence type="ECO:0000256" key="1">
    <source>
        <dbReference type="ARBA" id="ARBA00022491"/>
    </source>
</evidence>
<organism evidence="7 8">
    <name type="scientific">Limosilactobacillus pontis</name>
    <dbReference type="NCBI Taxonomy" id="35787"/>
    <lineage>
        <taxon>Bacteria</taxon>
        <taxon>Bacillati</taxon>
        <taxon>Bacillota</taxon>
        <taxon>Bacilli</taxon>
        <taxon>Lactobacillales</taxon>
        <taxon>Lactobacillaceae</taxon>
        <taxon>Limosilactobacillus</taxon>
    </lineage>
</organism>
<proteinExistence type="predicted"/>
<comment type="caution">
    <text evidence="7">The sequence shown here is derived from an EMBL/GenBank/DDBJ whole genome shotgun (WGS) entry which is preliminary data.</text>
</comment>
<feature type="domain" description="HTH cro/C1-type" evidence="6">
    <location>
        <begin position="10"/>
        <end position="50"/>
    </location>
</feature>
<dbReference type="GO" id="GO:0003700">
    <property type="term" value="F:DNA-binding transcription factor activity"/>
    <property type="evidence" value="ECO:0007669"/>
    <property type="project" value="TreeGrafter"/>
</dbReference>
<name>A0A2J6NPA4_9LACO</name>
<dbReference type="Pfam" id="PF00356">
    <property type="entry name" value="LacI"/>
    <property type="match status" value="1"/>
</dbReference>
<feature type="domain" description="HTH lacI-type" evidence="5">
    <location>
        <begin position="6"/>
        <end position="60"/>
    </location>
</feature>
<dbReference type="PANTHER" id="PTHR30146:SF95">
    <property type="entry name" value="RIBOSE OPERON REPRESSOR"/>
    <property type="match status" value="1"/>
</dbReference>
<evidence type="ECO:0000313" key="7">
    <source>
        <dbReference type="EMBL" id="PMB83148.1"/>
    </source>
</evidence>
<dbReference type="Proteomes" id="UP000239920">
    <property type="component" value="Unassembled WGS sequence"/>
</dbReference>
<dbReference type="PROSITE" id="PS50943">
    <property type="entry name" value="HTH_CROC1"/>
    <property type="match status" value="1"/>
</dbReference>
<dbReference type="InterPro" id="IPR010982">
    <property type="entry name" value="Lambda_DNA-bd_dom_sf"/>
</dbReference>
<dbReference type="PRINTS" id="PR00036">
    <property type="entry name" value="HTHLACI"/>
</dbReference>
<reference evidence="7 8" key="1">
    <citation type="submission" date="2017-09" db="EMBL/GenBank/DDBJ databases">
        <title>Bacterial strain isolated from the female urinary microbiota.</title>
        <authorList>
            <person name="Thomas-White K."/>
            <person name="Kumar N."/>
            <person name="Forster S."/>
            <person name="Putonti C."/>
            <person name="Lawley T."/>
            <person name="Wolfe A.J."/>
        </authorList>
    </citation>
    <scope>NUCLEOTIDE SEQUENCE [LARGE SCALE GENOMIC DNA]</scope>
    <source>
        <strain evidence="7 8">UMB0683</strain>
    </source>
</reference>
<dbReference type="PROSITE" id="PS00356">
    <property type="entry name" value="HTH_LACI_1"/>
    <property type="match status" value="1"/>
</dbReference>
<dbReference type="SMART" id="SM00354">
    <property type="entry name" value="HTH_LACI"/>
    <property type="match status" value="1"/>
</dbReference>
<dbReference type="PROSITE" id="PS50932">
    <property type="entry name" value="HTH_LACI_2"/>
    <property type="match status" value="1"/>
</dbReference>
<dbReference type="InterPro" id="IPR028082">
    <property type="entry name" value="Peripla_BP_I"/>
</dbReference>
<evidence type="ECO:0000256" key="4">
    <source>
        <dbReference type="ARBA" id="ARBA00023163"/>
    </source>
</evidence>
<dbReference type="EMBL" id="PNFV01000002">
    <property type="protein sequence ID" value="PMB83148.1"/>
    <property type="molecule type" value="Genomic_DNA"/>
</dbReference>
<dbReference type="SUPFAM" id="SSF53822">
    <property type="entry name" value="Periplasmic binding protein-like I"/>
    <property type="match status" value="1"/>
</dbReference>
<evidence type="ECO:0000256" key="2">
    <source>
        <dbReference type="ARBA" id="ARBA00023015"/>
    </source>
</evidence>
<dbReference type="Gene3D" id="1.10.260.40">
    <property type="entry name" value="lambda repressor-like DNA-binding domains"/>
    <property type="match status" value="1"/>
</dbReference>
<keyword evidence="2" id="KW-0805">Transcription regulation</keyword>
<dbReference type="InterPro" id="IPR000843">
    <property type="entry name" value="HTH_LacI"/>
</dbReference>
<dbReference type="Gene3D" id="3.40.50.2300">
    <property type="match status" value="2"/>
</dbReference>
<dbReference type="AlphaFoldDB" id="A0A2J6NPA4"/>
<dbReference type="CDD" id="cd01392">
    <property type="entry name" value="HTH_LacI"/>
    <property type="match status" value="1"/>
</dbReference>
<sequence length="327" mass="36747">MAKKPVKIDDVAREAGVSKTTVSRVLNQRGYLSDETIAKVQQAMEKLNYRPNAIARQLYKQETKLVGLIFPTIDDPFFGQLEAALENELYRRGYKVLMGNSQNNPEKERSFLRQLLNRQVDGLIVGAHNQAINEYQRTSLPIVSIEQIVSRNVPVVASDNYNGGLLATQRLLDDGCQHIIHTNYPEDIPTPNHERRLAYEDLLRQHGQTPITYHISFDDPVAKKRAIIRQIFRDHPEVDGIFADNDTNAGLIMNIAGEFKRLIPEDLRVVGYDGANATRVLLPQLTTIQQPIDQMAKRAVAMLQARINGEQVSSTMLPVKIIDGGTA</sequence>
<accession>A0A2J6NPA4</accession>
<dbReference type="CDD" id="cd06291">
    <property type="entry name" value="PBP1_Qymf-like"/>
    <property type="match status" value="1"/>
</dbReference>
<dbReference type="SUPFAM" id="SSF47413">
    <property type="entry name" value="lambda repressor-like DNA-binding domains"/>
    <property type="match status" value="1"/>
</dbReference>
<evidence type="ECO:0000259" key="6">
    <source>
        <dbReference type="PROSITE" id="PS50943"/>
    </source>
</evidence>
<keyword evidence="4" id="KW-0804">Transcription</keyword>
<evidence type="ECO:0000259" key="5">
    <source>
        <dbReference type="PROSITE" id="PS50932"/>
    </source>
</evidence>
<dbReference type="OrthoDB" id="9796186at2"/>
<evidence type="ECO:0000256" key="3">
    <source>
        <dbReference type="ARBA" id="ARBA00023125"/>
    </source>
</evidence>
<dbReference type="InterPro" id="IPR001761">
    <property type="entry name" value="Peripla_BP/Lac1_sug-bd_dom"/>
</dbReference>
<dbReference type="Pfam" id="PF00532">
    <property type="entry name" value="Peripla_BP_1"/>
    <property type="match status" value="1"/>
</dbReference>
<dbReference type="GO" id="GO:0000976">
    <property type="term" value="F:transcription cis-regulatory region binding"/>
    <property type="evidence" value="ECO:0007669"/>
    <property type="project" value="TreeGrafter"/>
</dbReference>
<gene>
    <name evidence="7" type="ORF">CK797_02575</name>
</gene>